<evidence type="ECO:0000313" key="2">
    <source>
        <dbReference type="EMBL" id="SIT36841.1"/>
    </source>
</evidence>
<dbReference type="OrthoDB" id="9152922at2"/>
<proteinExistence type="predicted"/>
<dbReference type="EMBL" id="CYGY02000010">
    <property type="protein sequence ID" value="SIT36841.1"/>
    <property type="molecule type" value="Genomic_DNA"/>
</dbReference>
<keyword evidence="3" id="KW-1185">Reference proteome</keyword>
<feature type="region of interest" description="Disordered" evidence="1">
    <location>
        <begin position="36"/>
        <end position="55"/>
    </location>
</feature>
<organism evidence="2 3">
    <name type="scientific">Paraburkholderia piptadeniae</name>
    <dbReference type="NCBI Taxonomy" id="1701573"/>
    <lineage>
        <taxon>Bacteria</taxon>
        <taxon>Pseudomonadati</taxon>
        <taxon>Pseudomonadota</taxon>
        <taxon>Betaproteobacteria</taxon>
        <taxon>Burkholderiales</taxon>
        <taxon>Burkholderiaceae</taxon>
        <taxon>Paraburkholderia</taxon>
    </lineage>
</organism>
<accession>A0A1N7RNY7</accession>
<gene>
    <name evidence="2" type="ORF">BN2476_100128</name>
</gene>
<dbReference type="Pfam" id="PF11811">
    <property type="entry name" value="DUF3331"/>
    <property type="match status" value="1"/>
</dbReference>
<reference evidence="2" key="1">
    <citation type="submission" date="2016-12" db="EMBL/GenBank/DDBJ databases">
        <authorList>
            <person name="Moulin L."/>
        </authorList>
    </citation>
    <scope>NUCLEOTIDE SEQUENCE [LARGE SCALE GENOMIC DNA]</scope>
    <source>
        <strain evidence="2">STM 7183</strain>
    </source>
</reference>
<sequence length="148" mass="16738">MMTRPVEEDIVRRALVGVLMPTPLTLESTRKAQYGPKKKFRMTKRPPPEALEPVEVEPPPAHISILELLSSKTLSVCWSDPRSGHYADQVWRIGLARKDAFCVLTGRPIRRGDPVFRPRACETYFPANRNRMILASEVPGYARGIVLD</sequence>
<evidence type="ECO:0000313" key="3">
    <source>
        <dbReference type="Proteomes" id="UP000195569"/>
    </source>
</evidence>
<dbReference type="AlphaFoldDB" id="A0A1N7RNY7"/>
<protein>
    <recommendedName>
        <fullName evidence="4">DUF3331 domain-containing protein</fullName>
    </recommendedName>
</protein>
<name>A0A1N7RNY7_9BURK</name>
<evidence type="ECO:0000256" key="1">
    <source>
        <dbReference type="SAM" id="MobiDB-lite"/>
    </source>
</evidence>
<comment type="caution">
    <text evidence="2">The sequence shown here is derived from an EMBL/GenBank/DDBJ whole genome shotgun (WGS) entry which is preliminary data.</text>
</comment>
<evidence type="ECO:0008006" key="4">
    <source>
        <dbReference type="Google" id="ProtNLM"/>
    </source>
</evidence>
<dbReference type="Proteomes" id="UP000195569">
    <property type="component" value="Unassembled WGS sequence"/>
</dbReference>
<dbReference type="InterPro" id="IPR021769">
    <property type="entry name" value="DUF3331"/>
</dbReference>